<dbReference type="EMBL" id="QRBI01000217">
    <property type="protein sequence ID" value="RMB92874.1"/>
    <property type="molecule type" value="Genomic_DNA"/>
</dbReference>
<evidence type="ECO:0000313" key="1">
    <source>
        <dbReference type="EMBL" id="RMB92874.1"/>
    </source>
</evidence>
<reference evidence="1 2" key="1">
    <citation type="submission" date="2018-07" db="EMBL/GenBank/DDBJ databases">
        <title>A high quality draft genome assembly of the barn swallow (H. rustica rustica).</title>
        <authorList>
            <person name="Formenti G."/>
            <person name="Chiara M."/>
            <person name="Poveda L."/>
            <person name="Francoijs K.-J."/>
            <person name="Bonisoli-Alquati A."/>
            <person name="Canova L."/>
            <person name="Gianfranceschi L."/>
            <person name="Horner D.S."/>
            <person name="Saino N."/>
        </authorList>
    </citation>
    <scope>NUCLEOTIDE SEQUENCE [LARGE SCALE GENOMIC DNA]</scope>
    <source>
        <strain evidence="1">Chelidonia</strain>
        <tissue evidence="1">Blood</tissue>
    </source>
</reference>
<proteinExistence type="predicted"/>
<protein>
    <submittedName>
        <fullName evidence="1">Uncharacterized protein</fullName>
    </submittedName>
</protein>
<name>A0A3M0IVK3_HIRRU</name>
<accession>A0A3M0IVK3</accession>
<keyword evidence="2" id="KW-1185">Reference proteome</keyword>
<comment type="caution">
    <text evidence="1">The sequence shown here is derived from an EMBL/GenBank/DDBJ whole genome shotgun (WGS) entry which is preliminary data.</text>
</comment>
<organism evidence="1 2">
    <name type="scientific">Hirundo rustica rustica</name>
    <dbReference type="NCBI Taxonomy" id="333673"/>
    <lineage>
        <taxon>Eukaryota</taxon>
        <taxon>Metazoa</taxon>
        <taxon>Chordata</taxon>
        <taxon>Craniata</taxon>
        <taxon>Vertebrata</taxon>
        <taxon>Euteleostomi</taxon>
        <taxon>Archelosauria</taxon>
        <taxon>Archosauria</taxon>
        <taxon>Dinosauria</taxon>
        <taxon>Saurischia</taxon>
        <taxon>Theropoda</taxon>
        <taxon>Coelurosauria</taxon>
        <taxon>Aves</taxon>
        <taxon>Neognathae</taxon>
        <taxon>Neoaves</taxon>
        <taxon>Telluraves</taxon>
        <taxon>Australaves</taxon>
        <taxon>Passeriformes</taxon>
        <taxon>Sylvioidea</taxon>
        <taxon>Hirundinidae</taxon>
        <taxon>Hirundo</taxon>
    </lineage>
</organism>
<gene>
    <name evidence="1" type="ORF">DUI87_30768</name>
</gene>
<dbReference type="Proteomes" id="UP000269221">
    <property type="component" value="Unassembled WGS sequence"/>
</dbReference>
<sequence>MKSFILYWLQRQTLEPRMKKRLRYLLPSLPLSSTRLVILREPPLRWQTGTESRTDPVQERGSDLLSHLDTQKSMRLGGIHPSLLMELAKEFAKLLCITDHQFCLTGKVPDDLEVGYCDVHPQEGQENEHREVQA</sequence>
<evidence type="ECO:0000313" key="2">
    <source>
        <dbReference type="Proteomes" id="UP000269221"/>
    </source>
</evidence>
<dbReference type="AlphaFoldDB" id="A0A3M0IVK3"/>